<organism evidence="1 2">
    <name type="scientific">Azospirillum baldaniorum</name>
    <dbReference type="NCBI Taxonomy" id="1064539"/>
    <lineage>
        <taxon>Bacteria</taxon>
        <taxon>Pseudomonadati</taxon>
        <taxon>Pseudomonadota</taxon>
        <taxon>Alphaproteobacteria</taxon>
        <taxon>Rhodospirillales</taxon>
        <taxon>Azospirillaceae</taxon>
        <taxon>Azospirillum</taxon>
    </lineage>
</organism>
<keyword evidence="1" id="KW-0614">Plasmid</keyword>
<evidence type="ECO:0000313" key="1">
    <source>
        <dbReference type="EMBL" id="CCD00650.1"/>
    </source>
</evidence>
<sequence>MGVAVFHNGELSTTRAIHCSRWVR</sequence>
<dbReference type="Proteomes" id="UP000007319">
    <property type="component" value="Plasmid AZOBR_p1"/>
</dbReference>
<geneLocation type="plasmid" evidence="1 2">
    <name>AZOBR_p1</name>
</geneLocation>
<protein>
    <submittedName>
        <fullName evidence="1">Uncharacterized protein</fullName>
    </submittedName>
</protein>
<dbReference type="AlphaFoldDB" id="A0A9P1NPC2"/>
<evidence type="ECO:0000313" key="2">
    <source>
        <dbReference type="Proteomes" id="UP000007319"/>
    </source>
</evidence>
<reference evidence="1 2" key="1">
    <citation type="journal article" date="2011" name="PLoS Genet.">
        <title>Azospirillum genomes reveal transition of bacteria from aquatic to terrestrial environments.</title>
        <authorList>
            <person name="Wisniewski-Dye F."/>
            <person name="Borziak K."/>
            <person name="Khalsa-Moyers G."/>
            <person name="Alexandre G."/>
            <person name="Sukharnikov L.O."/>
            <person name="Wuichet K."/>
            <person name="Hurst G.B."/>
            <person name="McDonald W.H."/>
            <person name="Robertson J.S."/>
            <person name="Barbe V."/>
            <person name="Calteau A."/>
            <person name="Rouy Z."/>
            <person name="Mangenot S."/>
            <person name="Prigent-Combaret C."/>
            <person name="Normand P."/>
            <person name="Boyer M."/>
            <person name="Siguier P."/>
            <person name="Dessaux Y."/>
            <person name="Elmerich C."/>
            <person name="Condemine G."/>
            <person name="Krishnen G."/>
            <person name="Kennedy I."/>
            <person name="Paterson A.H."/>
            <person name="Gonzalez V."/>
            <person name="Mavingui P."/>
            <person name="Zhulin I.B."/>
        </authorList>
    </citation>
    <scope>NUCLEOTIDE SEQUENCE [LARGE SCALE GENOMIC DNA]</scope>
    <source>
        <strain evidence="1 2">Sp245</strain>
    </source>
</reference>
<proteinExistence type="predicted"/>
<gene>
    <name evidence="1" type="ORF">AZOBR_p1110114</name>
</gene>
<accession>A0A9P1NPC2</accession>
<dbReference type="KEGG" id="abs:AZOBR_p1110114"/>
<name>A0A9P1NPC2_9PROT</name>
<dbReference type="EMBL" id="HE577328">
    <property type="protein sequence ID" value="CCD00650.1"/>
    <property type="molecule type" value="Genomic_DNA"/>
</dbReference>
<keyword evidence="2" id="KW-1185">Reference proteome</keyword>